<dbReference type="EMBL" id="CP026304">
    <property type="protein sequence ID" value="AVZ73577.1"/>
    <property type="molecule type" value="Genomic_DNA"/>
</dbReference>
<keyword evidence="2" id="KW-1185">Reference proteome</keyword>
<reference evidence="1 2" key="1">
    <citation type="submission" date="2018-01" db="EMBL/GenBank/DDBJ databases">
        <title>Complete genome sequence of Streptomyces lunaelactis MM109T, a Ferroverdin A producer isolated from cave moonmilk deposits.</title>
        <authorList>
            <person name="Naome A."/>
            <person name="Martinet L."/>
            <person name="Maciejewska M."/>
            <person name="Anderssen S."/>
            <person name="Adam D."/>
            <person name="Tenconi E."/>
            <person name="Deflandre B."/>
            <person name="Arguelles-Arias A."/>
            <person name="Calusinska M."/>
            <person name="Copieters W."/>
            <person name="Karim L."/>
            <person name="Hanikenne M."/>
            <person name="Baurain D."/>
            <person name="van Wezel G."/>
            <person name="Smargiasso N."/>
            <person name="de Pauw E."/>
            <person name="Delfosse P."/>
            <person name="Rigali S."/>
        </authorList>
    </citation>
    <scope>NUCLEOTIDE SEQUENCE [LARGE SCALE GENOMIC DNA]</scope>
    <source>
        <strain evidence="1 2">MM109</strain>
    </source>
</reference>
<sequence length="78" mass="8333">MLRLFTDGGNNAVVRLPGQRFPGVLIRGDSLSILRSDVSEASEQGDVAEACETAGLLLDDLDALLRQEAAVLDGRYSD</sequence>
<dbReference type="Pfam" id="PF22281">
    <property type="entry name" value="DUF6959"/>
    <property type="match status" value="1"/>
</dbReference>
<gene>
    <name evidence="1" type="ORF">SLUN_16740</name>
</gene>
<organism evidence="1 2">
    <name type="scientific">Streptomyces lunaelactis</name>
    <dbReference type="NCBI Taxonomy" id="1535768"/>
    <lineage>
        <taxon>Bacteria</taxon>
        <taxon>Bacillati</taxon>
        <taxon>Actinomycetota</taxon>
        <taxon>Actinomycetes</taxon>
        <taxon>Kitasatosporales</taxon>
        <taxon>Streptomycetaceae</taxon>
        <taxon>Streptomyces</taxon>
    </lineage>
</organism>
<accession>A0A2R4T3C1</accession>
<dbReference type="KEGG" id="slk:SLUN_16740"/>
<dbReference type="RefSeq" id="WP_108149254.1">
    <property type="nucleotide sequence ID" value="NZ_CP026304.1"/>
</dbReference>
<dbReference type="AlphaFoldDB" id="A0A2R4T3C1"/>
<dbReference type="Proteomes" id="UP000244201">
    <property type="component" value="Chromosome"/>
</dbReference>
<protein>
    <submittedName>
        <fullName evidence="1">Uncharacterized protein</fullName>
    </submittedName>
</protein>
<proteinExistence type="predicted"/>
<evidence type="ECO:0000313" key="1">
    <source>
        <dbReference type="EMBL" id="AVZ73577.1"/>
    </source>
</evidence>
<evidence type="ECO:0000313" key="2">
    <source>
        <dbReference type="Proteomes" id="UP000244201"/>
    </source>
</evidence>
<dbReference type="InterPro" id="IPR053801">
    <property type="entry name" value="DUF6959"/>
</dbReference>
<dbReference type="GeneID" id="55656916"/>
<dbReference type="OrthoDB" id="281433at2"/>
<name>A0A2R4T3C1_9ACTN</name>